<keyword evidence="1" id="KW-0812">Transmembrane</keyword>
<feature type="transmembrane region" description="Helical" evidence="1">
    <location>
        <begin position="31"/>
        <end position="50"/>
    </location>
</feature>
<feature type="transmembrane region" description="Helical" evidence="1">
    <location>
        <begin position="6"/>
        <end position="24"/>
    </location>
</feature>
<organism evidence="2 3">
    <name type="scientific">Candidatus Falkowbacteria bacterium RIFOXYC2_FULL_36_12</name>
    <dbReference type="NCBI Taxonomy" id="1798002"/>
    <lineage>
        <taxon>Bacteria</taxon>
        <taxon>Candidatus Falkowiibacteriota</taxon>
    </lineage>
</organism>
<dbReference type="Proteomes" id="UP000179001">
    <property type="component" value="Unassembled WGS sequence"/>
</dbReference>
<evidence type="ECO:0000313" key="2">
    <source>
        <dbReference type="EMBL" id="OGF31659.1"/>
    </source>
</evidence>
<feature type="transmembrane region" description="Helical" evidence="1">
    <location>
        <begin position="56"/>
        <end position="74"/>
    </location>
</feature>
<sequence>MQFIGVFVAIVTVIAVIIAILYSVGVMLIGILLPAIVLILIGGGLALYFFEKNKTGSAVSVILATLLLGAIYYTSDASTHNLGKVLSCAMPDNFMVCPLSNQLKVEIRCRWEMRCKQVADHIYTISGKSQQELYEWALHTCSKRVGYPPFDAYLNCLDRAMNQDDYNRCQ</sequence>
<dbReference type="EMBL" id="MFGJ01000007">
    <property type="protein sequence ID" value="OGF31659.1"/>
    <property type="molecule type" value="Genomic_DNA"/>
</dbReference>
<name>A0A1F5SYD4_9BACT</name>
<reference evidence="2 3" key="1">
    <citation type="journal article" date="2016" name="Nat. Commun.">
        <title>Thousands of microbial genomes shed light on interconnected biogeochemical processes in an aquifer system.</title>
        <authorList>
            <person name="Anantharaman K."/>
            <person name="Brown C.T."/>
            <person name="Hug L.A."/>
            <person name="Sharon I."/>
            <person name="Castelle C.J."/>
            <person name="Probst A.J."/>
            <person name="Thomas B.C."/>
            <person name="Singh A."/>
            <person name="Wilkins M.J."/>
            <person name="Karaoz U."/>
            <person name="Brodie E.L."/>
            <person name="Williams K.H."/>
            <person name="Hubbard S.S."/>
            <person name="Banfield J.F."/>
        </authorList>
    </citation>
    <scope>NUCLEOTIDE SEQUENCE [LARGE SCALE GENOMIC DNA]</scope>
</reference>
<accession>A0A1F5SYD4</accession>
<keyword evidence="1" id="KW-0472">Membrane</keyword>
<comment type="caution">
    <text evidence="2">The sequence shown here is derived from an EMBL/GenBank/DDBJ whole genome shotgun (WGS) entry which is preliminary data.</text>
</comment>
<proteinExistence type="predicted"/>
<protein>
    <submittedName>
        <fullName evidence="2">Uncharacterized protein</fullName>
    </submittedName>
</protein>
<evidence type="ECO:0000313" key="3">
    <source>
        <dbReference type="Proteomes" id="UP000179001"/>
    </source>
</evidence>
<evidence type="ECO:0000256" key="1">
    <source>
        <dbReference type="SAM" id="Phobius"/>
    </source>
</evidence>
<dbReference type="AlphaFoldDB" id="A0A1F5SYD4"/>
<gene>
    <name evidence="2" type="ORF">A2478_04185</name>
</gene>
<keyword evidence="1" id="KW-1133">Transmembrane helix</keyword>